<accession>A0ABN9U1U1</accession>
<evidence type="ECO:0000256" key="2">
    <source>
        <dbReference type="ARBA" id="ARBA00022692"/>
    </source>
</evidence>
<keyword evidence="8" id="KW-0175">Coiled coil</keyword>
<keyword evidence="4" id="KW-1133">Transmembrane helix</keyword>
<evidence type="ECO:0000313" key="12">
    <source>
        <dbReference type="Proteomes" id="UP001189429"/>
    </source>
</evidence>
<feature type="compositionally biased region" description="Polar residues" evidence="9">
    <location>
        <begin position="373"/>
        <end position="386"/>
    </location>
</feature>
<keyword evidence="5 7" id="KW-0496">Mitochondrion</keyword>
<dbReference type="Proteomes" id="UP001189429">
    <property type="component" value="Unassembled WGS sequence"/>
</dbReference>
<comment type="subcellular location">
    <subcellularLocation>
        <location evidence="1">Mitochondrion inner membrane</location>
        <topology evidence="1">Single-pass membrane protein</topology>
    </subcellularLocation>
</comment>
<keyword evidence="12" id="KW-1185">Reference proteome</keyword>
<evidence type="ECO:0000256" key="6">
    <source>
        <dbReference type="ARBA" id="ARBA00023136"/>
    </source>
</evidence>
<name>A0ABN9U1U1_9DINO</name>
<feature type="domain" description="Letm1 RBD" evidence="10">
    <location>
        <begin position="1"/>
        <end position="188"/>
    </location>
</feature>
<dbReference type="EMBL" id="CAUYUJ010015339">
    <property type="protein sequence ID" value="CAK0852759.1"/>
    <property type="molecule type" value="Genomic_DNA"/>
</dbReference>
<feature type="coiled-coil region" evidence="8">
    <location>
        <begin position="190"/>
        <end position="224"/>
    </location>
</feature>
<comment type="caution">
    <text evidence="11">The sequence shown here is derived from an EMBL/GenBank/DDBJ whole genome shotgun (WGS) entry which is preliminary data.</text>
</comment>
<dbReference type="Pfam" id="PF07766">
    <property type="entry name" value="LETM1_RBD"/>
    <property type="match status" value="1"/>
</dbReference>
<evidence type="ECO:0000256" key="3">
    <source>
        <dbReference type="ARBA" id="ARBA00022792"/>
    </source>
</evidence>
<protein>
    <recommendedName>
        <fullName evidence="10">Letm1 RBD domain-containing protein</fullName>
    </recommendedName>
</protein>
<keyword evidence="6" id="KW-0472">Membrane</keyword>
<gene>
    <name evidence="11" type="ORF">PCOR1329_LOCUS44443</name>
</gene>
<evidence type="ECO:0000256" key="8">
    <source>
        <dbReference type="SAM" id="Coils"/>
    </source>
</evidence>
<evidence type="ECO:0000256" key="4">
    <source>
        <dbReference type="ARBA" id="ARBA00022989"/>
    </source>
</evidence>
<evidence type="ECO:0000259" key="10">
    <source>
        <dbReference type="PROSITE" id="PS51758"/>
    </source>
</evidence>
<dbReference type="PANTHER" id="PTHR14009">
    <property type="entry name" value="LEUCINE ZIPPER-EF-HAND CONTAINING TRANSMEMBRANE PROTEIN"/>
    <property type="match status" value="1"/>
</dbReference>
<dbReference type="PANTHER" id="PTHR14009:SF1">
    <property type="entry name" value="MITOCHONDRIAL PROTON_CALCIUM EXCHANGER PROTEIN"/>
    <property type="match status" value="1"/>
</dbReference>
<keyword evidence="3" id="KW-0999">Mitochondrion inner membrane</keyword>
<sequence>MLIDCAGTRLHPGLAAHGREGRAKHPALRRTGRRPQAPLAVAAEVVSATAGPVQGTLRLSAPQKAATLHEPAQLRHHVASIRREDRDYLWEGIDGLTRTELIEACTKRAIRVSGVDKAEMRANLQRWLELSSHREIPTSALLWVQSFYLLQDEQLAGAGDVRSSLQLDVPQAKAETDSAQEEASAFQDMAGRQAAKVQNLQRSLEELEAEIQKVVVEEVVAAEQNSTAMPQDSAGMDAVAGSTSGSADAAAEDESPTEEPLSAERKQRAKVLRRLRELDEKVHLYKDVIGKQKSLLDNQLHFLNSMRENIGCQQRDPDVILLDQRVRLMEMINSFETDYEAIEEVLSGAKPSGRVEQPFPRGAPAVAAFGGTPAQSSGSSWHEVQG</sequence>
<proteinExistence type="predicted"/>
<evidence type="ECO:0000256" key="9">
    <source>
        <dbReference type="SAM" id="MobiDB-lite"/>
    </source>
</evidence>
<evidence type="ECO:0000256" key="1">
    <source>
        <dbReference type="ARBA" id="ARBA00004434"/>
    </source>
</evidence>
<dbReference type="InterPro" id="IPR044202">
    <property type="entry name" value="LETM1/MDM38-like"/>
</dbReference>
<evidence type="ECO:0000313" key="11">
    <source>
        <dbReference type="EMBL" id="CAK0852759.1"/>
    </source>
</evidence>
<keyword evidence="2" id="KW-0812">Transmembrane</keyword>
<dbReference type="PROSITE" id="PS51758">
    <property type="entry name" value="LETM1_RBD"/>
    <property type="match status" value="1"/>
</dbReference>
<dbReference type="InterPro" id="IPR033122">
    <property type="entry name" value="LETM1-like_RBD"/>
</dbReference>
<reference evidence="11" key="1">
    <citation type="submission" date="2023-10" db="EMBL/GenBank/DDBJ databases">
        <authorList>
            <person name="Chen Y."/>
            <person name="Shah S."/>
            <person name="Dougan E. K."/>
            <person name="Thang M."/>
            <person name="Chan C."/>
        </authorList>
    </citation>
    <scope>NUCLEOTIDE SEQUENCE [LARGE SCALE GENOMIC DNA]</scope>
</reference>
<evidence type="ECO:0000256" key="7">
    <source>
        <dbReference type="PROSITE-ProRule" id="PRU01094"/>
    </source>
</evidence>
<evidence type="ECO:0000256" key="5">
    <source>
        <dbReference type="ARBA" id="ARBA00023128"/>
    </source>
</evidence>
<feature type="region of interest" description="Disordered" evidence="9">
    <location>
        <begin position="358"/>
        <end position="386"/>
    </location>
</feature>
<feature type="compositionally biased region" description="Low complexity" evidence="9">
    <location>
        <begin position="240"/>
        <end position="249"/>
    </location>
</feature>
<organism evidence="11 12">
    <name type="scientific">Prorocentrum cordatum</name>
    <dbReference type="NCBI Taxonomy" id="2364126"/>
    <lineage>
        <taxon>Eukaryota</taxon>
        <taxon>Sar</taxon>
        <taxon>Alveolata</taxon>
        <taxon>Dinophyceae</taxon>
        <taxon>Prorocentrales</taxon>
        <taxon>Prorocentraceae</taxon>
        <taxon>Prorocentrum</taxon>
    </lineage>
</organism>
<feature type="region of interest" description="Disordered" evidence="9">
    <location>
        <begin position="225"/>
        <end position="266"/>
    </location>
</feature>